<evidence type="ECO:0008006" key="3">
    <source>
        <dbReference type="Google" id="ProtNLM"/>
    </source>
</evidence>
<dbReference type="Pfam" id="PF06891">
    <property type="entry name" value="P2_Phage_GpR"/>
    <property type="match status" value="1"/>
</dbReference>
<dbReference type="PATRIC" id="fig|1217715.3.peg.1979"/>
<accession>N8QB79</accession>
<organism evidence="1 2">
    <name type="scientific">Acinetobacter bohemicus ANC 3994</name>
    <dbReference type="NCBI Taxonomy" id="1217715"/>
    <lineage>
        <taxon>Bacteria</taxon>
        <taxon>Pseudomonadati</taxon>
        <taxon>Pseudomonadota</taxon>
        <taxon>Gammaproteobacteria</taxon>
        <taxon>Moraxellales</taxon>
        <taxon>Moraxellaceae</taxon>
        <taxon>Acinetobacter</taxon>
    </lineage>
</organism>
<evidence type="ECO:0000313" key="2">
    <source>
        <dbReference type="Proteomes" id="UP000013086"/>
    </source>
</evidence>
<evidence type="ECO:0000313" key="1">
    <source>
        <dbReference type="EMBL" id="ENU19172.1"/>
    </source>
</evidence>
<protein>
    <recommendedName>
        <fullName evidence="3">Phage tail protein</fullName>
    </recommendedName>
</protein>
<comment type="caution">
    <text evidence="1">The sequence shown here is derived from an EMBL/GenBank/DDBJ whole genome shotgun (WGS) entry which is preliminary data.</text>
</comment>
<reference evidence="1 2" key="1">
    <citation type="submission" date="2013-02" db="EMBL/GenBank/DDBJ databases">
        <title>The Genome Sequence of Acinetobacter sp. ANC 3994.</title>
        <authorList>
            <consortium name="The Broad Institute Genome Sequencing Platform"/>
            <consortium name="The Broad Institute Genome Sequencing Center for Infectious Disease"/>
            <person name="Cerqueira G."/>
            <person name="Feldgarden M."/>
            <person name="Courvalin P."/>
            <person name="Perichon B."/>
            <person name="Grillot-Courvalin C."/>
            <person name="Clermont D."/>
            <person name="Rocha E."/>
            <person name="Yoon E.-J."/>
            <person name="Nemec A."/>
            <person name="Walker B."/>
            <person name="Young S.K."/>
            <person name="Zeng Q."/>
            <person name="Gargeya S."/>
            <person name="Fitzgerald M."/>
            <person name="Haas B."/>
            <person name="Abouelleil A."/>
            <person name="Alvarado L."/>
            <person name="Arachchi H.M."/>
            <person name="Berlin A.M."/>
            <person name="Chapman S.B."/>
            <person name="Dewar J."/>
            <person name="Goldberg J."/>
            <person name="Griggs A."/>
            <person name="Gujja S."/>
            <person name="Hansen M."/>
            <person name="Howarth C."/>
            <person name="Imamovic A."/>
            <person name="Larimer J."/>
            <person name="McCowan C."/>
            <person name="Murphy C."/>
            <person name="Neiman D."/>
            <person name="Pearson M."/>
            <person name="Priest M."/>
            <person name="Roberts A."/>
            <person name="Saif S."/>
            <person name="Shea T."/>
            <person name="Sisk P."/>
            <person name="Sykes S."/>
            <person name="Wortman J."/>
            <person name="Nusbaum C."/>
            <person name="Birren B."/>
        </authorList>
    </citation>
    <scope>NUCLEOTIDE SEQUENCE [LARGE SCALE GENOMIC DNA]</scope>
    <source>
        <strain evidence="1 2">ANC 3994</strain>
    </source>
</reference>
<dbReference type="eggNOG" id="ENOG503188P">
    <property type="taxonomic scope" value="Bacteria"/>
</dbReference>
<dbReference type="OrthoDB" id="6689532at2"/>
<name>N8QB79_9GAMM</name>
<gene>
    <name evidence="1" type="ORF">F994_02028</name>
</gene>
<dbReference type="AlphaFoldDB" id="N8QB79"/>
<dbReference type="InterPro" id="IPR009678">
    <property type="entry name" value="Phage_tail_completion_R"/>
</dbReference>
<dbReference type="HOGENOM" id="CLU_1922996_0_0_6"/>
<dbReference type="Proteomes" id="UP000013086">
    <property type="component" value="Unassembled WGS sequence"/>
</dbReference>
<dbReference type="RefSeq" id="WP_004648496.1">
    <property type="nucleotide sequence ID" value="NZ_KB849164.1"/>
</dbReference>
<dbReference type="EMBL" id="APOH01000015">
    <property type="protein sequence ID" value="ENU19172.1"/>
    <property type="molecule type" value="Genomic_DNA"/>
</dbReference>
<sequence>MQALIPLKPYLQAKLPFMTADKCHLFIVNGTQAKGYMEYTARLLFLDYRGDPIEVIMQIREWLKSKNLHLDVTGNDVQISFSSEIVDANTFDLEIDFPQRDKIVMDQNGYHVCPELVWSDIFDKFVPAGTE</sequence>
<proteinExistence type="predicted"/>